<reference evidence="3" key="1">
    <citation type="journal article" date="2017" name="Nature">
        <title>The sunflower genome provides insights into oil metabolism, flowering and Asterid evolution.</title>
        <authorList>
            <person name="Badouin H."/>
            <person name="Gouzy J."/>
            <person name="Grassa C.J."/>
            <person name="Murat F."/>
            <person name="Staton S.E."/>
            <person name="Cottret L."/>
            <person name="Lelandais-Briere C."/>
            <person name="Owens G.L."/>
            <person name="Carrere S."/>
            <person name="Mayjonade B."/>
            <person name="Legrand L."/>
            <person name="Gill N."/>
            <person name="Kane N.C."/>
            <person name="Bowers J.E."/>
            <person name="Hubner S."/>
            <person name="Bellec A."/>
            <person name="Berard A."/>
            <person name="Berges H."/>
            <person name="Blanchet N."/>
            <person name="Boniface M.C."/>
            <person name="Brunel D."/>
            <person name="Catrice O."/>
            <person name="Chaidir N."/>
            <person name="Claudel C."/>
            <person name="Donnadieu C."/>
            <person name="Faraut T."/>
            <person name="Fievet G."/>
            <person name="Helmstetter N."/>
            <person name="King M."/>
            <person name="Knapp S.J."/>
            <person name="Lai Z."/>
            <person name="Le Paslier M.C."/>
            <person name="Lippi Y."/>
            <person name="Lorenzon L."/>
            <person name="Mandel J.R."/>
            <person name="Marage G."/>
            <person name="Marchand G."/>
            <person name="Marquand E."/>
            <person name="Bret-Mestries E."/>
            <person name="Morien E."/>
            <person name="Nambeesan S."/>
            <person name="Nguyen T."/>
            <person name="Pegot-Espagnet P."/>
            <person name="Pouilly N."/>
            <person name="Raftis F."/>
            <person name="Sallet E."/>
            <person name="Schiex T."/>
            <person name="Thomas J."/>
            <person name="Vandecasteele C."/>
            <person name="Vares D."/>
            <person name="Vear F."/>
            <person name="Vautrin S."/>
            <person name="Crespi M."/>
            <person name="Mangin B."/>
            <person name="Burke J.M."/>
            <person name="Salse J."/>
            <person name="Munos S."/>
            <person name="Vincourt P."/>
            <person name="Rieseberg L.H."/>
            <person name="Langlade N.B."/>
        </authorList>
    </citation>
    <scope>NUCLEOTIDE SEQUENCE</scope>
    <source>
        <tissue evidence="3">Leaves</tissue>
    </source>
</reference>
<proteinExistence type="predicted"/>
<dbReference type="PANTHER" id="PTHR43941">
    <property type="entry name" value="STRUCTURAL MAINTENANCE OF CHROMOSOMES PROTEIN 2"/>
    <property type="match status" value="1"/>
</dbReference>
<feature type="region of interest" description="Disordered" evidence="2">
    <location>
        <begin position="190"/>
        <end position="212"/>
    </location>
</feature>
<dbReference type="Proteomes" id="UP000215914">
    <property type="component" value="Unassembled WGS sequence"/>
</dbReference>
<evidence type="ECO:0000313" key="4">
    <source>
        <dbReference type="Proteomes" id="UP000215914"/>
    </source>
</evidence>
<organism evidence="3 4">
    <name type="scientific">Helianthus annuus</name>
    <name type="common">Common sunflower</name>
    <dbReference type="NCBI Taxonomy" id="4232"/>
    <lineage>
        <taxon>Eukaryota</taxon>
        <taxon>Viridiplantae</taxon>
        <taxon>Streptophyta</taxon>
        <taxon>Embryophyta</taxon>
        <taxon>Tracheophyta</taxon>
        <taxon>Spermatophyta</taxon>
        <taxon>Magnoliopsida</taxon>
        <taxon>eudicotyledons</taxon>
        <taxon>Gunneridae</taxon>
        <taxon>Pentapetalae</taxon>
        <taxon>asterids</taxon>
        <taxon>campanulids</taxon>
        <taxon>Asterales</taxon>
        <taxon>Asteraceae</taxon>
        <taxon>Asteroideae</taxon>
        <taxon>Heliantheae alliance</taxon>
        <taxon>Heliantheae</taxon>
        <taxon>Helianthus</taxon>
    </lineage>
</organism>
<feature type="region of interest" description="Disordered" evidence="2">
    <location>
        <begin position="118"/>
        <end position="151"/>
    </location>
</feature>
<dbReference type="AlphaFoldDB" id="A0A9K3NFJ7"/>
<evidence type="ECO:0000256" key="2">
    <source>
        <dbReference type="SAM" id="MobiDB-lite"/>
    </source>
</evidence>
<feature type="coiled-coil region" evidence="1">
    <location>
        <begin position="328"/>
        <end position="376"/>
    </location>
</feature>
<protein>
    <submittedName>
        <fullName evidence="3">Uncharacterized protein</fullName>
    </submittedName>
</protein>
<sequence length="496" mass="55379">MMLTRPNRKARPVLREKSGEDAALWRIFDPDFKGKVQILVVAEVEEGFNLTIRDNFRIPDRDAMKAPLPQGKDIVYNFLTCFVKKFTLLICLFDDLNIGDLGALGDFDVKGAPKKQAEEKAASAGERKRSRLQTKRTAAVSQPKPAVVSDDVGEKTADRIFDTVDSHDNLISPEDNLNLKFADVEKQKSPAVEKASGSASGGTDFEGPSIQPGESELEFYYRTYTEDRSEENARLRAEAEVLVRAAREGAEQLEKEKAAFEQYKQTEEWAATAGLKQVRTLAKLLSNERKSWKESLSDERKSWKEFWAKQNEKLFRVRQEVTNLKAANVALMKEKTAAEAVAKEAKEAESRDVKALEEANTDRNNLNKTVEGLQIVRTILDTPENAAAVGELRVRAREAGFKAGYNRCISHMNLLSQGKFTDERSGFYGVDTETRLAAAVEAYNNLSLSALNDIDNCLDAKDYVDRLRLLFSNPEEEKETVGSDKGDAGTSGTKKD</sequence>
<accession>A0A9K3NFJ7</accession>
<gene>
    <name evidence="3" type="ORF">HanXRQr2_Chr07g0293271</name>
</gene>
<evidence type="ECO:0000313" key="3">
    <source>
        <dbReference type="EMBL" id="KAF5798469.1"/>
    </source>
</evidence>
<dbReference type="PANTHER" id="PTHR43941:SF4">
    <property type="entry name" value="AH_BAR DOMAIN SUPERFAMILY PROTEIN"/>
    <property type="match status" value="1"/>
</dbReference>
<name>A0A9K3NFJ7_HELAN</name>
<feature type="region of interest" description="Disordered" evidence="2">
    <location>
        <begin position="475"/>
        <end position="496"/>
    </location>
</feature>
<dbReference type="EMBL" id="MNCJ02000322">
    <property type="protein sequence ID" value="KAF5798469.1"/>
    <property type="molecule type" value="Genomic_DNA"/>
</dbReference>
<keyword evidence="4" id="KW-1185">Reference proteome</keyword>
<reference evidence="3" key="2">
    <citation type="submission" date="2020-06" db="EMBL/GenBank/DDBJ databases">
        <title>Helianthus annuus Genome sequencing and assembly Release 2.</title>
        <authorList>
            <person name="Gouzy J."/>
            <person name="Langlade N."/>
            <person name="Munos S."/>
        </authorList>
    </citation>
    <scope>NUCLEOTIDE SEQUENCE</scope>
    <source>
        <tissue evidence="3">Leaves</tissue>
    </source>
</reference>
<feature type="compositionally biased region" description="Basic and acidic residues" evidence="2">
    <location>
        <begin position="479"/>
        <end position="496"/>
    </location>
</feature>
<keyword evidence="1" id="KW-0175">Coiled coil</keyword>
<feature type="compositionally biased region" description="Basic and acidic residues" evidence="2">
    <location>
        <begin position="118"/>
        <end position="127"/>
    </location>
</feature>
<evidence type="ECO:0000256" key="1">
    <source>
        <dbReference type="SAM" id="Coils"/>
    </source>
</evidence>
<feature type="coiled-coil region" evidence="1">
    <location>
        <begin position="236"/>
        <end position="263"/>
    </location>
</feature>
<comment type="caution">
    <text evidence="3">The sequence shown here is derived from an EMBL/GenBank/DDBJ whole genome shotgun (WGS) entry which is preliminary data.</text>
</comment>
<dbReference type="Gramene" id="mRNA:HanXRQr2_Chr07g0293271">
    <property type="protein sequence ID" value="mRNA:HanXRQr2_Chr07g0293271"/>
    <property type="gene ID" value="HanXRQr2_Chr07g0293271"/>
</dbReference>